<keyword evidence="1" id="KW-0812">Transmembrane</keyword>
<organism evidence="3 4">
    <name type="scientific">Antricoccus suffuscus</name>
    <dbReference type="NCBI Taxonomy" id="1629062"/>
    <lineage>
        <taxon>Bacteria</taxon>
        <taxon>Bacillati</taxon>
        <taxon>Actinomycetota</taxon>
        <taxon>Actinomycetes</taxon>
        <taxon>Geodermatophilales</taxon>
        <taxon>Antricoccaceae</taxon>
        <taxon>Antricoccus</taxon>
    </lineage>
</organism>
<keyword evidence="1" id="KW-1133">Transmembrane helix</keyword>
<dbReference type="AlphaFoldDB" id="A0A2T0ZQG5"/>
<evidence type="ECO:0000313" key="4">
    <source>
        <dbReference type="Proteomes" id="UP000237752"/>
    </source>
</evidence>
<keyword evidence="1" id="KW-0472">Membrane</keyword>
<dbReference type="CDD" id="cd11614">
    <property type="entry name" value="SAF_CpaB_FlgA_like"/>
    <property type="match status" value="1"/>
</dbReference>
<gene>
    <name evidence="3" type="ORF">CLV47_12048</name>
</gene>
<comment type="caution">
    <text evidence="3">The sequence shown here is derived from an EMBL/GenBank/DDBJ whole genome shotgun (WGS) entry which is preliminary data.</text>
</comment>
<name>A0A2T0ZQG5_9ACTN</name>
<evidence type="ECO:0000259" key="2">
    <source>
        <dbReference type="SMART" id="SM00858"/>
    </source>
</evidence>
<reference evidence="3 4" key="1">
    <citation type="submission" date="2018-03" db="EMBL/GenBank/DDBJ databases">
        <title>Genomic Encyclopedia of Archaeal and Bacterial Type Strains, Phase II (KMG-II): from individual species to whole genera.</title>
        <authorList>
            <person name="Goeker M."/>
        </authorList>
    </citation>
    <scope>NUCLEOTIDE SEQUENCE [LARGE SCALE GENOMIC DNA]</scope>
    <source>
        <strain evidence="3 4">DSM 100065</strain>
    </source>
</reference>
<dbReference type="EMBL" id="PVUE01000020">
    <property type="protein sequence ID" value="PRZ38581.1"/>
    <property type="molecule type" value="Genomic_DNA"/>
</dbReference>
<dbReference type="InterPro" id="IPR013974">
    <property type="entry name" value="SAF"/>
</dbReference>
<dbReference type="Pfam" id="PF08666">
    <property type="entry name" value="SAF"/>
    <property type="match status" value="1"/>
</dbReference>
<proteinExistence type="predicted"/>
<feature type="transmembrane region" description="Helical" evidence="1">
    <location>
        <begin position="32"/>
        <end position="53"/>
    </location>
</feature>
<dbReference type="SMART" id="SM00858">
    <property type="entry name" value="SAF"/>
    <property type="match status" value="1"/>
</dbReference>
<evidence type="ECO:0000256" key="1">
    <source>
        <dbReference type="SAM" id="Phobius"/>
    </source>
</evidence>
<dbReference type="RefSeq" id="WP_170111157.1">
    <property type="nucleotide sequence ID" value="NZ_PVUE01000020.1"/>
</dbReference>
<keyword evidence="4" id="KW-1185">Reference proteome</keyword>
<sequence length="238" mass="24395">MTTPDARSASEPVDVPQSAPARRIGKPRWFDVRMVLGMILVLGCVLVGARVIAAADKSSTVWALQHDLAPGSLLQDDDLKKVQVRLYEDADTYLSGASSPAGRVLNRAVSAGELLPKSALARRSAYVTLALSVPSQRVPASLAHGQAINVYATQAESSNSQATDAGAGQTPVALVAEAVAVADVSGRGSGALTVSTSALQVSVKVPACQVEGLIAGAEGKTLSIVVLESTPAAKEDPC</sequence>
<evidence type="ECO:0000313" key="3">
    <source>
        <dbReference type="EMBL" id="PRZ38581.1"/>
    </source>
</evidence>
<accession>A0A2T0ZQG5</accession>
<protein>
    <submittedName>
        <fullName evidence="3">SAF domain-containing protein</fullName>
    </submittedName>
</protein>
<dbReference type="Proteomes" id="UP000237752">
    <property type="component" value="Unassembled WGS sequence"/>
</dbReference>
<feature type="domain" description="SAF" evidence="2">
    <location>
        <begin position="59"/>
        <end position="121"/>
    </location>
</feature>